<dbReference type="SUPFAM" id="SSF82866">
    <property type="entry name" value="Multidrug efflux transporter AcrB transmembrane domain"/>
    <property type="match status" value="2"/>
</dbReference>
<protein>
    <submittedName>
        <fullName evidence="9">Cobalt-zinc-cadmium resistance protein CzcA</fullName>
    </submittedName>
</protein>
<evidence type="ECO:0000313" key="10">
    <source>
        <dbReference type="Proteomes" id="UP000679725"/>
    </source>
</evidence>
<keyword evidence="5 8" id="KW-0812">Transmembrane</keyword>
<dbReference type="InterPro" id="IPR001036">
    <property type="entry name" value="Acrflvin-R"/>
</dbReference>
<dbReference type="Gene3D" id="3.30.70.1320">
    <property type="entry name" value="Multidrug efflux transporter AcrB pore domain like"/>
    <property type="match status" value="1"/>
</dbReference>
<evidence type="ECO:0000256" key="1">
    <source>
        <dbReference type="ARBA" id="ARBA00004651"/>
    </source>
</evidence>
<dbReference type="Proteomes" id="UP000679725">
    <property type="component" value="Unassembled WGS sequence"/>
</dbReference>
<dbReference type="Pfam" id="PF00873">
    <property type="entry name" value="ACR_tran"/>
    <property type="match status" value="1"/>
</dbReference>
<feature type="transmembrane region" description="Helical" evidence="8">
    <location>
        <begin position="477"/>
        <end position="500"/>
    </location>
</feature>
<dbReference type="Gene3D" id="3.30.2090.10">
    <property type="entry name" value="Multidrug efflux transporter AcrB TolC docking domain, DN and DC subdomains"/>
    <property type="match status" value="2"/>
</dbReference>
<reference evidence="9 10" key="1">
    <citation type="submission" date="2021-04" db="EMBL/GenBank/DDBJ databases">
        <authorList>
            <person name="Rodrigo-Torres L."/>
            <person name="Arahal R. D."/>
            <person name="Lucena T."/>
        </authorList>
    </citation>
    <scope>NUCLEOTIDE SEQUENCE [LARGE SCALE GENOMIC DNA]</scope>
    <source>
        <strain evidence="9 10">CECT 9623</strain>
    </source>
</reference>
<dbReference type="PANTHER" id="PTHR32063">
    <property type="match status" value="1"/>
</dbReference>
<feature type="transmembrane region" description="Helical" evidence="8">
    <location>
        <begin position="12"/>
        <end position="31"/>
    </location>
</feature>
<dbReference type="Gene3D" id="3.30.70.1440">
    <property type="entry name" value="Multidrug efflux transporter AcrB pore domain"/>
    <property type="match status" value="1"/>
</dbReference>
<dbReference type="InterPro" id="IPR004763">
    <property type="entry name" value="CusA-like"/>
</dbReference>
<comment type="caution">
    <text evidence="9">The sequence shown here is derived from an EMBL/GenBank/DDBJ whole genome shotgun (WGS) entry which is preliminary data.</text>
</comment>
<feature type="transmembrane region" description="Helical" evidence="8">
    <location>
        <begin position="997"/>
        <end position="1022"/>
    </location>
</feature>
<proteinExistence type="inferred from homology"/>
<dbReference type="Gene3D" id="1.20.1640.10">
    <property type="entry name" value="Multidrug efflux transporter AcrB transmembrane domain"/>
    <property type="match status" value="2"/>
</dbReference>
<feature type="transmembrane region" description="Helical" evidence="8">
    <location>
        <begin position="362"/>
        <end position="382"/>
    </location>
</feature>
<keyword evidence="4" id="KW-1003">Cell membrane</keyword>
<dbReference type="EMBL" id="CAJRAU010000011">
    <property type="protein sequence ID" value="CAG5074510.1"/>
    <property type="molecule type" value="Genomic_DNA"/>
</dbReference>
<sequence>MLNKIILTALQNRFGVLVGAFLLLVGGWYTATTTEIDVFPDLTAPTVAVLTEAHGMAPEEVERLVTFPIETSVNGATSVRRVRSSSSAGISIVWVEFNWGTDIFRARQIVNEKLQTIASQLPQAAGAPTLAPQSSIMGEIMLIGLTAKKTPAMELRSLADWTLRPRLLATGGVSQVVIIGGDYKQYQLLLDPLKMKARQVSLSQIMDAATNANRNAAGGFLSQYSNEYLVRGMGRTNDTMQLASGVVKTNQGLPVLLSDVGDLTVGAAPKIGSGSLKGEPAIIMTVMKQPNTNTLELTAQIDSAILDLKKNLPADVEINTRIFRQADFITASIDNIQRTLLEGAIFVVIILLLFLMNVRITVVSLVALPLSLLVSIITLRWLGFSINTMTLGGMAIAVGDLVDDAIIDVENVYRRLRENARLPISERAPVIDVIYNASVEIRASVISATFIIIAAFLPLFFLGGMEGKLLMPLGVSFVVSLLASLFIALTVTPVLCSYLLTSEKMLQRQSHDSWLVQHLNRWYQKALDRSLPYGKALLGFSALLLIGALLLLSKMGRSFLPEFNEGSLVVSAVSLPGISLDESNKIGSLVEKTLLTVPEISITTRRTGRAELDEHAQGVNAAEIDAPFLLKDRSREAFMADVREKLATISGVNITIGQPLGHRIDHMLSGTRANLAIKVFGTDLPRLYSISKEIKTAIETTPGLVDLSIEQQVDIPQIQIKPERQMLARYGITMGEFTEFVDVAFAGEKVGDVFEENRSFDLVVRFDEKSRSKIEALQNVTIDGANGQKIPLGMVAKVVSTSGPNTINRENVQRRVVVSANVAGRDLRSVVQDVQKTINSSIKLPEGYRLEYGGQFESEAAASNTIGIASLLSLLIIFMLLLSEFRQASLAGIILLNLPLALIGGVISLALGGSVISITALIGFITLFGIATRNGILLVSHYRTLESQGHNLHDTVIAGSVDRLSPILMTALTAGLALIPLALAGGEPGNEIQSPMAKVILGGLLSSTLLNLFIVPVVYLMVRKRQILKSSTI</sequence>
<evidence type="ECO:0000256" key="4">
    <source>
        <dbReference type="ARBA" id="ARBA00022475"/>
    </source>
</evidence>
<keyword evidence="6 8" id="KW-1133">Transmembrane helix</keyword>
<keyword evidence="7 8" id="KW-0472">Membrane</keyword>
<accession>A0ABN7RI33</accession>
<evidence type="ECO:0000256" key="3">
    <source>
        <dbReference type="ARBA" id="ARBA00022448"/>
    </source>
</evidence>
<comment type="subcellular location">
    <subcellularLocation>
        <location evidence="1">Cell membrane</location>
        <topology evidence="1">Multi-pass membrane protein</topology>
    </subcellularLocation>
</comment>
<feature type="transmembrane region" description="Helical" evidence="8">
    <location>
        <begin position="916"/>
        <end position="939"/>
    </location>
</feature>
<comment type="similarity">
    <text evidence="2">Belongs to the resistance-nodulation-cell division (RND) (TC 2.A.6) family.</text>
</comment>
<organism evidence="9 10">
    <name type="scientific">Dyadobacter linearis</name>
    <dbReference type="NCBI Taxonomy" id="2823330"/>
    <lineage>
        <taxon>Bacteria</taxon>
        <taxon>Pseudomonadati</taxon>
        <taxon>Bacteroidota</taxon>
        <taxon>Cytophagia</taxon>
        <taxon>Cytophagales</taxon>
        <taxon>Spirosomataceae</taxon>
        <taxon>Dyadobacter</taxon>
    </lineage>
</organism>
<feature type="transmembrane region" description="Helical" evidence="8">
    <location>
        <begin position="890"/>
        <end position="910"/>
    </location>
</feature>
<dbReference type="SUPFAM" id="SSF82693">
    <property type="entry name" value="Multidrug efflux transporter AcrB pore domain, PN1, PN2, PC1 and PC2 subdomains"/>
    <property type="match status" value="2"/>
</dbReference>
<feature type="transmembrane region" description="Helical" evidence="8">
    <location>
        <begin position="865"/>
        <end position="883"/>
    </location>
</feature>
<dbReference type="RefSeq" id="WP_215236435.1">
    <property type="nucleotide sequence ID" value="NZ_CAJRAU010000011.1"/>
</dbReference>
<evidence type="ECO:0000256" key="5">
    <source>
        <dbReference type="ARBA" id="ARBA00022692"/>
    </source>
</evidence>
<evidence type="ECO:0000313" key="9">
    <source>
        <dbReference type="EMBL" id="CAG5074510.1"/>
    </source>
</evidence>
<keyword evidence="10" id="KW-1185">Reference proteome</keyword>
<keyword evidence="3" id="KW-0813">Transport</keyword>
<evidence type="ECO:0000256" key="8">
    <source>
        <dbReference type="SAM" id="Phobius"/>
    </source>
</evidence>
<dbReference type="InterPro" id="IPR027463">
    <property type="entry name" value="AcrB_DN_DC_subdom"/>
</dbReference>
<dbReference type="PRINTS" id="PR00702">
    <property type="entry name" value="ACRIFLAVINRP"/>
</dbReference>
<evidence type="ECO:0000256" key="6">
    <source>
        <dbReference type="ARBA" id="ARBA00022989"/>
    </source>
</evidence>
<dbReference type="SUPFAM" id="SSF82714">
    <property type="entry name" value="Multidrug efflux transporter AcrB TolC docking domain, DN and DC subdomains"/>
    <property type="match status" value="2"/>
</dbReference>
<feature type="transmembrane region" description="Helical" evidence="8">
    <location>
        <begin position="445"/>
        <end position="465"/>
    </location>
</feature>
<dbReference type="Gene3D" id="3.30.70.1430">
    <property type="entry name" value="Multidrug efflux transporter AcrB pore domain"/>
    <property type="match status" value="2"/>
</dbReference>
<dbReference type="NCBIfam" id="TIGR00914">
    <property type="entry name" value="2A0601"/>
    <property type="match status" value="1"/>
</dbReference>
<name>A0ABN7RI33_9BACT</name>
<evidence type="ECO:0000256" key="7">
    <source>
        <dbReference type="ARBA" id="ARBA00023136"/>
    </source>
</evidence>
<gene>
    <name evidence="9" type="primary">czcA_3</name>
    <name evidence="9" type="ORF">DYBT9623_05197</name>
</gene>
<feature type="transmembrane region" description="Helical" evidence="8">
    <location>
        <begin position="967"/>
        <end position="985"/>
    </location>
</feature>
<dbReference type="PANTHER" id="PTHR32063:SF4">
    <property type="entry name" value="SLR6043 PROTEIN"/>
    <property type="match status" value="1"/>
</dbReference>
<feature type="transmembrane region" description="Helical" evidence="8">
    <location>
        <begin position="533"/>
        <end position="552"/>
    </location>
</feature>
<evidence type="ECO:0000256" key="2">
    <source>
        <dbReference type="ARBA" id="ARBA00010942"/>
    </source>
</evidence>